<evidence type="ECO:0000313" key="2">
    <source>
        <dbReference type="Proteomes" id="UP000027073"/>
    </source>
</evidence>
<sequence length="238" mass="27250">MTTPSERRAMLLKALDYAHEAVNLDTTKDGRGAVVAYRKCTALLDEVIVAAAPLDEKSTTKQSLSDVRHWVFLFIISMTLANDLRLAERRPRRGGFNRTFLITMHDGFEMEAFGHPDLQPSNNTECCNKLHHQALSDPVAMFIYRLFDQASAPWEVAFELEDLRKMQELSVKLQLADENYEGCPGFETETWVSNEHYEIAVALAELLKLRLLTEVPGEVRARTEANWFLNDIDEEHYM</sequence>
<name>A0A067NR99_PLEO1</name>
<dbReference type="AlphaFoldDB" id="A0A067NR99"/>
<dbReference type="STRING" id="1137138.A0A067NR99"/>
<dbReference type="VEuPathDB" id="FungiDB:PLEOSDRAFT_166061"/>
<evidence type="ECO:0000313" key="1">
    <source>
        <dbReference type="EMBL" id="KDQ30598.1"/>
    </source>
</evidence>
<protein>
    <submittedName>
        <fullName evidence="1">Uncharacterized protein</fullName>
    </submittedName>
</protein>
<dbReference type="InParanoid" id="A0A067NR99"/>
<dbReference type="HOGENOM" id="CLU_1166254_0_0_1"/>
<gene>
    <name evidence="1" type="ORF">PLEOSDRAFT_166061</name>
</gene>
<dbReference type="Proteomes" id="UP000027073">
    <property type="component" value="Unassembled WGS sequence"/>
</dbReference>
<proteinExistence type="predicted"/>
<dbReference type="OrthoDB" id="3082918at2759"/>
<dbReference type="EMBL" id="KL198006">
    <property type="protein sequence ID" value="KDQ30598.1"/>
    <property type="molecule type" value="Genomic_DNA"/>
</dbReference>
<accession>A0A067NR99</accession>
<organism evidence="1 2">
    <name type="scientific">Pleurotus ostreatus (strain PC15)</name>
    <name type="common">Oyster mushroom</name>
    <dbReference type="NCBI Taxonomy" id="1137138"/>
    <lineage>
        <taxon>Eukaryota</taxon>
        <taxon>Fungi</taxon>
        <taxon>Dikarya</taxon>
        <taxon>Basidiomycota</taxon>
        <taxon>Agaricomycotina</taxon>
        <taxon>Agaricomycetes</taxon>
        <taxon>Agaricomycetidae</taxon>
        <taxon>Agaricales</taxon>
        <taxon>Pleurotineae</taxon>
        <taxon>Pleurotaceae</taxon>
        <taxon>Pleurotus</taxon>
    </lineage>
</organism>
<reference evidence="2" key="1">
    <citation type="journal article" date="2014" name="Proc. Natl. Acad. Sci. U.S.A.">
        <title>Extensive sampling of basidiomycete genomes demonstrates inadequacy of the white-rot/brown-rot paradigm for wood decay fungi.</title>
        <authorList>
            <person name="Riley R."/>
            <person name="Salamov A.A."/>
            <person name="Brown D.W."/>
            <person name="Nagy L.G."/>
            <person name="Floudas D."/>
            <person name="Held B.W."/>
            <person name="Levasseur A."/>
            <person name="Lombard V."/>
            <person name="Morin E."/>
            <person name="Otillar R."/>
            <person name="Lindquist E.A."/>
            <person name="Sun H."/>
            <person name="LaButti K.M."/>
            <person name="Schmutz J."/>
            <person name="Jabbour D."/>
            <person name="Luo H."/>
            <person name="Baker S.E."/>
            <person name="Pisabarro A.G."/>
            <person name="Walton J.D."/>
            <person name="Blanchette R.A."/>
            <person name="Henrissat B."/>
            <person name="Martin F."/>
            <person name="Cullen D."/>
            <person name="Hibbett D.S."/>
            <person name="Grigoriev I.V."/>
        </authorList>
    </citation>
    <scope>NUCLEOTIDE SEQUENCE [LARGE SCALE GENOMIC DNA]</scope>
    <source>
        <strain evidence="2">PC15</strain>
    </source>
</reference>